<protein>
    <submittedName>
        <fullName evidence="1">Uncharacterized protein</fullName>
    </submittedName>
</protein>
<sequence length="300" mass="33920">MNENTLETVNKRPRLSPQPTFAPWIPAPESAIADASLFWLPVSGFPLRYAERQWLLLFLERFSAALTQSGKLRCEHFMQQNEIRGPLHHSYHQYKERCVIYPGLGRSMSGGTTLFPPDGAPATQPEENEKHGERIGQSLLWFANKQPIPQRELFAGYGGFIALFLPPDPKPKVRPPNMAISPALRAAHPAFQRFDVEQIVSGTAARLDAFLDRSKTLFGSDLAHRAELRRMDFVLPLLDSATVFGASPEERSLYFELFDVYVGESRKDKGVVLLFQKPEYEQVMLDVVATMPPAEEPVRR</sequence>
<dbReference type="AlphaFoldDB" id="G8NWN2"/>
<dbReference type="RefSeq" id="WP_014267790.1">
    <property type="nucleotide sequence ID" value="NC_016631.1"/>
</dbReference>
<organism evidence="1 2">
    <name type="scientific">Granulicella mallensis (strain ATCC BAA-1857 / DSM 23137 / MP5ACTX8)</name>
    <dbReference type="NCBI Taxonomy" id="682795"/>
    <lineage>
        <taxon>Bacteria</taxon>
        <taxon>Pseudomonadati</taxon>
        <taxon>Acidobacteriota</taxon>
        <taxon>Terriglobia</taxon>
        <taxon>Terriglobales</taxon>
        <taxon>Acidobacteriaceae</taxon>
        <taxon>Granulicella</taxon>
    </lineage>
</organism>
<dbReference type="KEGG" id="gma:AciX8_4649"/>
<dbReference type="Proteomes" id="UP000007113">
    <property type="component" value="Chromosome"/>
</dbReference>
<keyword evidence="2" id="KW-1185">Reference proteome</keyword>
<evidence type="ECO:0000313" key="2">
    <source>
        <dbReference type="Proteomes" id="UP000007113"/>
    </source>
</evidence>
<gene>
    <name evidence="1" type="ordered locus">AciX8_4649</name>
</gene>
<evidence type="ECO:0000313" key="1">
    <source>
        <dbReference type="EMBL" id="AEU38919.1"/>
    </source>
</evidence>
<dbReference type="STRING" id="682795.AciX8_4649"/>
<dbReference type="HOGENOM" id="CLU_920590_0_0_0"/>
<accession>G8NWN2</accession>
<dbReference type="EMBL" id="CP003130">
    <property type="protein sequence ID" value="AEU38919.1"/>
    <property type="molecule type" value="Genomic_DNA"/>
</dbReference>
<proteinExistence type="predicted"/>
<name>G8NWN2_GRAMM</name>
<dbReference type="OrthoDB" id="109123at2"/>
<reference evidence="1 2" key="1">
    <citation type="submission" date="2011-11" db="EMBL/GenBank/DDBJ databases">
        <title>Complete sequence of Granulicella mallensis MP5ACTX8.</title>
        <authorList>
            <consortium name="US DOE Joint Genome Institute"/>
            <person name="Lucas S."/>
            <person name="Copeland A."/>
            <person name="Lapidus A."/>
            <person name="Cheng J.-F."/>
            <person name="Goodwin L."/>
            <person name="Pitluck S."/>
            <person name="Peters L."/>
            <person name="Lu M."/>
            <person name="Detter J.C."/>
            <person name="Han C."/>
            <person name="Tapia R."/>
            <person name="Land M."/>
            <person name="Hauser L."/>
            <person name="Kyrpides N."/>
            <person name="Ivanova N."/>
            <person name="Mikhailova N."/>
            <person name="Pagani I."/>
            <person name="Rawat S."/>
            <person name="Mannisto M."/>
            <person name="Haggblom M."/>
            <person name="Woyke T."/>
        </authorList>
    </citation>
    <scope>NUCLEOTIDE SEQUENCE [LARGE SCALE GENOMIC DNA]</scope>
    <source>
        <strain evidence="2">ATCC BAA-1857 / DSM 23137 / MP5ACTX8</strain>
    </source>
</reference>